<reference evidence="4 5" key="1">
    <citation type="submission" date="2016-03" db="EMBL/GenBank/DDBJ databases">
        <title>Deep-sea bacteria in the southern Pacific.</title>
        <authorList>
            <person name="Tang K."/>
        </authorList>
    </citation>
    <scope>NUCLEOTIDE SEQUENCE [LARGE SCALE GENOMIC DNA]</scope>
    <source>
        <strain evidence="4 5">JLT2016</strain>
    </source>
</reference>
<gene>
    <name evidence="4" type="ORF">Ga0080559_TMP2809</name>
</gene>
<dbReference type="PANTHER" id="PTHR43649:SF30">
    <property type="entry name" value="ABC TRANSPORTER SUBSTRATE-BINDING PROTEIN"/>
    <property type="match status" value="1"/>
</dbReference>
<name>A0A1U7D6B3_9RHOB</name>
<dbReference type="Proteomes" id="UP000186559">
    <property type="component" value="Chromosome"/>
</dbReference>
<evidence type="ECO:0000313" key="4">
    <source>
        <dbReference type="EMBL" id="APX23605.1"/>
    </source>
</evidence>
<sequence precursor="true">MDRKLTRVAGMGLAALLGSTSLAAAEVTVEFWHSFGGSSGDALAEIIANFEEANPGITIEAEHVGNYNDIVARLQAAIPAGRGPDAVIMEVTRYGLFADRGVLMDLTDYLEADPLKDELFDFAREVGVYEGKNYIVPFNSSTPVTYVNKDIFERAGLPEDTPLTTYDEILAAAQKIQGALGDEGIYGIAAPGQFARWGLIMDNDSDLIDSVSGEVLIDAPNTVEAYEWMASLVHEHGVASADNVTDEKTGRDAFFAGKVGIMLNSTGNYRQSKASLGDDLIVRPLPCNKVCAAPIGGAGIGILSTADAEVQDAAYEFISFAASAESNAIWFAGTGYMPINRNTADQPLAAETLENEPGIRVSIEQLDVARGRPRPPVVTWMRATEYDMWQAMALGQRDVEDTLADFAKRTRVEAGRVGQ</sequence>
<keyword evidence="3" id="KW-0732">Signal</keyword>
<dbReference type="AlphaFoldDB" id="A0A1U7D6B3"/>
<keyword evidence="5" id="KW-1185">Reference proteome</keyword>
<evidence type="ECO:0000256" key="3">
    <source>
        <dbReference type="SAM" id="SignalP"/>
    </source>
</evidence>
<dbReference type="EMBL" id="CP014796">
    <property type="protein sequence ID" value="APX23605.1"/>
    <property type="molecule type" value="Genomic_DNA"/>
</dbReference>
<dbReference type="CDD" id="cd14748">
    <property type="entry name" value="PBP2_UgpB"/>
    <property type="match status" value="1"/>
</dbReference>
<dbReference type="GO" id="GO:0042597">
    <property type="term" value="C:periplasmic space"/>
    <property type="evidence" value="ECO:0007669"/>
    <property type="project" value="UniProtKB-SubCell"/>
</dbReference>
<dbReference type="PANTHER" id="PTHR43649">
    <property type="entry name" value="ARABINOSE-BINDING PROTEIN-RELATED"/>
    <property type="match status" value="1"/>
</dbReference>
<dbReference type="STRING" id="1229727.Ga0080559_TMP2809"/>
<proteinExistence type="inferred from homology"/>
<dbReference type="KEGG" id="tpro:Ga0080559_TMP2809"/>
<dbReference type="InterPro" id="IPR006059">
    <property type="entry name" value="SBP"/>
</dbReference>
<evidence type="ECO:0000256" key="1">
    <source>
        <dbReference type="ARBA" id="ARBA00004418"/>
    </source>
</evidence>
<dbReference type="RefSeq" id="WP_217621344.1">
    <property type="nucleotide sequence ID" value="NZ_BMEW01000022.1"/>
</dbReference>
<evidence type="ECO:0000313" key="5">
    <source>
        <dbReference type="Proteomes" id="UP000186559"/>
    </source>
</evidence>
<feature type="signal peptide" evidence="3">
    <location>
        <begin position="1"/>
        <end position="24"/>
    </location>
</feature>
<organism evidence="4 5">
    <name type="scientific">Salipiger profundus</name>
    <dbReference type="NCBI Taxonomy" id="1229727"/>
    <lineage>
        <taxon>Bacteria</taxon>
        <taxon>Pseudomonadati</taxon>
        <taxon>Pseudomonadota</taxon>
        <taxon>Alphaproteobacteria</taxon>
        <taxon>Rhodobacterales</taxon>
        <taxon>Roseobacteraceae</taxon>
        <taxon>Salipiger</taxon>
    </lineage>
</organism>
<comment type="similarity">
    <text evidence="2">Belongs to the bacterial solute-binding protein 1 family.</text>
</comment>
<dbReference type="Gene3D" id="3.40.190.10">
    <property type="entry name" value="Periplasmic binding protein-like II"/>
    <property type="match status" value="1"/>
</dbReference>
<dbReference type="Pfam" id="PF13416">
    <property type="entry name" value="SBP_bac_8"/>
    <property type="match status" value="1"/>
</dbReference>
<comment type="subcellular location">
    <subcellularLocation>
        <location evidence="1">Periplasm</location>
    </subcellularLocation>
</comment>
<dbReference type="SUPFAM" id="SSF53850">
    <property type="entry name" value="Periplasmic binding protein-like II"/>
    <property type="match status" value="1"/>
</dbReference>
<protein>
    <submittedName>
        <fullName evidence="4">Carbohydrate ABC transporter substrate-binding protein, CUT1 family</fullName>
    </submittedName>
</protein>
<evidence type="ECO:0000256" key="2">
    <source>
        <dbReference type="ARBA" id="ARBA00008520"/>
    </source>
</evidence>
<feature type="chain" id="PRO_5010554768" evidence="3">
    <location>
        <begin position="25"/>
        <end position="419"/>
    </location>
</feature>
<accession>A0A1U7D6B3</accession>
<dbReference type="InterPro" id="IPR050490">
    <property type="entry name" value="Bact_solute-bd_prot1"/>
</dbReference>